<dbReference type="Gene3D" id="2.180.10.10">
    <property type="entry name" value="RHS repeat-associated core"/>
    <property type="match status" value="1"/>
</dbReference>
<dbReference type="NCBIfam" id="TIGR03696">
    <property type="entry name" value="Rhs_assc_core"/>
    <property type="match status" value="1"/>
</dbReference>
<keyword evidence="3" id="KW-1185">Reference proteome</keyword>
<sequence>MNTACYYDRFRYYGPDADRFISQNPIGLRGGTNLYAYAPNPFNWIDLLGLSKCSADKTPKTRNSARKQLRSRGINKQITL</sequence>
<dbReference type="EMBL" id="CP032702">
    <property type="protein sequence ID" value="QDY43582.1"/>
    <property type="molecule type" value="Genomic_DNA"/>
</dbReference>
<name>A0A518XHA2_9GAMM</name>
<accession>A0A518XHA2</accession>
<gene>
    <name evidence="2" type="ORF">D8B20_02885</name>
</gene>
<reference evidence="2 3" key="1">
    <citation type="submission" date="2018-10" db="EMBL/GenBank/DDBJ databases">
        <title>Genome Sequencing of Pantoea dispersa DSM 32899.</title>
        <authorList>
            <person name="Nawrath M."/>
            <person name="Ottenheim C."/>
            <person name="Wilm A."/>
            <person name="Zimmermann W."/>
            <person name="Wu J.C."/>
        </authorList>
    </citation>
    <scope>NUCLEOTIDE SEQUENCE [LARGE SCALE GENOMIC DNA]</scope>
    <source>
        <strain evidence="2 3">DSM 32899</strain>
    </source>
</reference>
<protein>
    <submittedName>
        <fullName evidence="2">RHS repeat-associated core domain-containing protein</fullName>
    </submittedName>
</protein>
<evidence type="ECO:0000256" key="1">
    <source>
        <dbReference type="SAM" id="MobiDB-lite"/>
    </source>
</evidence>
<organism evidence="2 3">
    <name type="scientific">Candidatus Pantoea soli</name>
    <dbReference type="NCBI Taxonomy" id="3098669"/>
    <lineage>
        <taxon>Bacteria</taxon>
        <taxon>Pseudomonadati</taxon>
        <taxon>Pseudomonadota</taxon>
        <taxon>Gammaproteobacteria</taxon>
        <taxon>Enterobacterales</taxon>
        <taxon>Erwiniaceae</taxon>
        <taxon>Pantoea</taxon>
    </lineage>
</organism>
<dbReference type="OrthoDB" id="6043530at2"/>
<feature type="region of interest" description="Disordered" evidence="1">
    <location>
        <begin position="58"/>
        <end position="80"/>
    </location>
</feature>
<proteinExistence type="predicted"/>
<evidence type="ECO:0000313" key="2">
    <source>
        <dbReference type="EMBL" id="QDY43582.1"/>
    </source>
</evidence>
<dbReference type="KEGG" id="pdis:D8B20_02885"/>
<dbReference type="AlphaFoldDB" id="A0A518XHA2"/>
<dbReference type="InterPro" id="IPR022385">
    <property type="entry name" value="Rhs_assc_core"/>
</dbReference>
<dbReference type="Proteomes" id="UP000319411">
    <property type="component" value="Chromosome"/>
</dbReference>
<evidence type="ECO:0000313" key="3">
    <source>
        <dbReference type="Proteomes" id="UP000319411"/>
    </source>
</evidence>